<gene>
    <name evidence="2" type="ORF">CCAM_LOCUS39933</name>
</gene>
<name>A0A484NC58_9ASTE</name>
<protein>
    <submittedName>
        <fullName evidence="2">Uncharacterized protein</fullName>
    </submittedName>
</protein>
<feature type="compositionally biased region" description="Polar residues" evidence="1">
    <location>
        <begin position="30"/>
        <end position="42"/>
    </location>
</feature>
<sequence>MQELIQHSTSLSDFRAKQLPFGVKFESKAVISSTPHSPQSSRPKNRAEKNSKLSTGKGKTTISALRKLFLQKVPSSYTNRVRKTETSVEPWKHWGNVVFVVANNNNDKLKHNDSQLSSFVRETSNFLSHSHILTLMASSPSIEPPNGLLITVKYHCCNYIN</sequence>
<dbReference type="AlphaFoldDB" id="A0A484NC58"/>
<proteinExistence type="predicted"/>
<reference evidence="2 3" key="1">
    <citation type="submission" date="2018-04" db="EMBL/GenBank/DDBJ databases">
        <authorList>
            <person name="Vogel A."/>
        </authorList>
    </citation>
    <scope>NUCLEOTIDE SEQUENCE [LARGE SCALE GENOMIC DNA]</scope>
</reference>
<dbReference type="EMBL" id="OOIL02006568">
    <property type="protein sequence ID" value="VFQ98157.1"/>
    <property type="molecule type" value="Genomic_DNA"/>
</dbReference>
<dbReference type="Proteomes" id="UP000595140">
    <property type="component" value="Unassembled WGS sequence"/>
</dbReference>
<organism evidence="2 3">
    <name type="scientific">Cuscuta campestris</name>
    <dbReference type="NCBI Taxonomy" id="132261"/>
    <lineage>
        <taxon>Eukaryota</taxon>
        <taxon>Viridiplantae</taxon>
        <taxon>Streptophyta</taxon>
        <taxon>Embryophyta</taxon>
        <taxon>Tracheophyta</taxon>
        <taxon>Spermatophyta</taxon>
        <taxon>Magnoliopsida</taxon>
        <taxon>eudicotyledons</taxon>
        <taxon>Gunneridae</taxon>
        <taxon>Pentapetalae</taxon>
        <taxon>asterids</taxon>
        <taxon>lamiids</taxon>
        <taxon>Solanales</taxon>
        <taxon>Convolvulaceae</taxon>
        <taxon>Cuscuteae</taxon>
        <taxon>Cuscuta</taxon>
        <taxon>Cuscuta subgen. Grammica</taxon>
        <taxon>Cuscuta sect. Cleistogrammica</taxon>
    </lineage>
</organism>
<feature type="region of interest" description="Disordered" evidence="1">
    <location>
        <begin position="29"/>
        <end position="59"/>
    </location>
</feature>
<evidence type="ECO:0000256" key="1">
    <source>
        <dbReference type="SAM" id="MobiDB-lite"/>
    </source>
</evidence>
<accession>A0A484NC58</accession>
<keyword evidence="3" id="KW-1185">Reference proteome</keyword>
<evidence type="ECO:0000313" key="2">
    <source>
        <dbReference type="EMBL" id="VFQ98157.1"/>
    </source>
</evidence>
<evidence type="ECO:0000313" key="3">
    <source>
        <dbReference type="Proteomes" id="UP000595140"/>
    </source>
</evidence>